<sequence>MHLMKPKKRRSDVTLYTLIRITMNDARREGKDAFTELARVFRPIIRPSRLEALLTSMTKAKPWQSN</sequence>
<accession>A0A0F9LWK1</accession>
<evidence type="ECO:0000313" key="1">
    <source>
        <dbReference type="EMBL" id="KKM61427.1"/>
    </source>
</evidence>
<protein>
    <submittedName>
        <fullName evidence="1">Uncharacterized protein</fullName>
    </submittedName>
</protein>
<comment type="caution">
    <text evidence="1">The sequence shown here is derived from an EMBL/GenBank/DDBJ whole genome shotgun (WGS) entry which is preliminary data.</text>
</comment>
<organism evidence="1">
    <name type="scientific">marine sediment metagenome</name>
    <dbReference type="NCBI Taxonomy" id="412755"/>
    <lineage>
        <taxon>unclassified sequences</taxon>
        <taxon>metagenomes</taxon>
        <taxon>ecological metagenomes</taxon>
    </lineage>
</organism>
<gene>
    <name evidence="1" type="ORF">LCGC14_1531870</name>
</gene>
<dbReference type="EMBL" id="LAZR01011486">
    <property type="protein sequence ID" value="KKM61427.1"/>
    <property type="molecule type" value="Genomic_DNA"/>
</dbReference>
<reference evidence="1" key="1">
    <citation type="journal article" date="2015" name="Nature">
        <title>Complex archaea that bridge the gap between prokaryotes and eukaryotes.</title>
        <authorList>
            <person name="Spang A."/>
            <person name="Saw J.H."/>
            <person name="Jorgensen S.L."/>
            <person name="Zaremba-Niedzwiedzka K."/>
            <person name="Martijn J."/>
            <person name="Lind A.E."/>
            <person name="van Eijk R."/>
            <person name="Schleper C."/>
            <person name="Guy L."/>
            <person name="Ettema T.J."/>
        </authorList>
    </citation>
    <scope>NUCLEOTIDE SEQUENCE</scope>
</reference>
<proteinExistence type="predicted"/>
<dbReference type="AlphaFoldDB" id="A0A0F9LWK1"/>
<name>A0A0F9LWK1_9ZZZZ</name>